<evidence type="ECO:0000256" key="7">
    <source>
        <dbReference type="SAM" id="Phobius"/>
    </source>
</evidence>
<keyword evidence="4 7" id="KW-0812">Transmembrane</keyword>
<comment type="similarity">
    <text evidence="2">Belongs to the ABC-4 integral membrane protein family. LolC/E subfamily.</text>
</comment>
<proteinExistence type="inferred from homology"/>
<dbReference type="GO" id="GO:0098797">
    <property type="term" value="C:plasma membrane protein complex"/>
    <property type="evidence" value="ECO:0007669"/>
    <property type="project" value="TreeGrafter"/>
</dbReference>
<evidence type="ECO:0000256" key="5">
    <source>
        <dbReference type="ARBA" id="ARBA00022989"/>
    </source>
</evidence>
<keyword evidence="6 7" id="KW-0472">Membrane</keyword>
<gene>
    <name evidence="9" type="ORF">TBH_C0214</name>
</gene>
<feature type="transmembrane region" description="Helical" evidence="7">
    <location>
        <begin position="369"/>
        <end position="389"/>
    </location>
</feature>
<comment type="subcellular location">
    <subcellularLocation>
        <location evidence="1">Cell membrane</location>
        <topology evidence="1">Multi-pass membrane protein</topology>
    </subcellularLocation>
</comment>
<dbReference type="AlphaFoldDB" id="A0A7U6GGE7"/>
<keyword evidence="5 7" id="KW-1133">Transmembrane helix</keyword>
<dbReference type="RefSeq" id="WP_041064503.1">
    <property type="nucleotide sequence ID" value="NZ_AP012273.1"/>
</dbReference>
<accession>A0A7U6GGE7</accession>
<feature type="transmembrane region" description="Helical" evidence="7">
    <location>
        <begin position="20"/>
        <end position="43"/>
    </location>
</feature>
<name>A0A7U6GGE7_9GAMM</name>
<sequence length="403" mass="43927">MFRQKRQILALASRDYFHEWQISVCFVLALAAVLGPMMVLFGLKFGIVGSMVEALVEDPVKREIRPVGSGRYDRVWMDKLRKRGDVSFIVPRIRSIASSLSVQSQASSRILHLEVIPSAPGDPLLDPALPAPEGLDSVVLSASAARKLMVSAGDSLEGSLVRTWQGHKERMVLPLKVAAIAPATAFKRDGLFASVMLVEALEDFRDGHAVPALSWEGSAVVSERSYTGFRLYARSIYDVAALEDSFIRSGIEVRTQAADIETVRRMDNTLSAIYWAIALIGLGGFSLSLGASLWANVDRKRKELAVLRLVGFRTGEIVLFPLVQSLYTALFGWALACGIYLVAAWSINAMLAPQLEKAQKICLLLPEHYLIALGITLGAALLAALLAGLRAARVEPSEGLREL</sequence>
<organism evidence="9 10">
    <name type="scientific">Thiolapillus brandeum</name>
    <dbReference type="NCBI Taxonomy" id="1076588"/>
    <lineage>
        <taxon>Bacteria</taxon>
        <taxon>Pseudomonadati</taxon>
        <taxon>Pseudomonadota</taxon>
        <taxon>Gammaproteobacteria</taxon>
        <taxon>Chromatiales</taxon>
        <taxon>Sedimenticolaceae</taxon>
        <taxon>Thiolapillus</taxon>
    </lineage>
</organism>
<keyword evidence="3" id="KW-1003">Cell membrane</keyword>
<dbReference type="OrthoDB" id="5410375at2"/>
<dbReference type="Pfam" id="PF02687">
    <property type="entry name" value="FtsX"/>
    <property type="match status" value="1"/>
</dbReference>
<dbReference type="InterPro" id="IPR051447">
    <property type="entry name" value="Lipoprotein-release_system"/>
</dbReference>
<evidence type="ECO:0000256" key="4">
    <source>
        <dbReference type="ARBA" id="ARBA00022692"/>
    </source>
</evidence>
<feature type="transmembrane region" description="Helical" evidence="7">
    <location>
        <begin position="330"/>
        <end position="348"/>
    </location>
</feature>
<evidence type="ECO:0000256" key="6">
    <source>
        <dbReference type="ARBA" id="ARBA00023136"/>
    </source>
</evidence>
<dbReference type="GO" id="GO:0044874">
    <property type="term" value="P:lipoprotein localization to outer membrane"/>
    <property type="evidence" value="ECO:0007669"/>
    <property type="project" value="TreeGrafter"/>
</dbReference>
<feature type="domain" description="ABC3 transporter permease C-terminal" evidence="8">
    <location>
        <begin position="276"/>
        <end position="396"/>
    </location>
</feature>
<evidence type="ECO:0000259" key="8">
    <source>
        <dbReference type="Pfam" id="PF02687"/>
    </source>
</evidence>
<evidence type="ECO:0000313" key="10">
    <source>
        <dbReference type="Proteomes" id="UP000031631"/>
    </source>
</evidence>
<reference evidence="9 10" key="1">
    <citation type="journal article" date="2014" name="PLoS ONE">
        <title>Physiological and genomic features of a novel sulfur-oxidizing gammaproteobacterium belonging to a previously uncultivated symbiotic lineage isolated from a hydrothermal vent.</title>
        <authorList>
            <person name="Nunoura T."/>
            <person name="Takaki Y."/>
            <person name="Kazama H."/>
            <person name="Kakuta J."/>
            <person name="Shimamura S."/>
            <person name="Makita H."/>
            <person name="Hirai M."/>
            <person name="Miyazaki M."/>
            <person name="Takai K."/>
        </authorList>
    </citation>
    <scope>NUCLEOTIDE SEQUENCE [LARGE SCALE GENOMIC DNA]</scope>
    <source>
        <strain evidence="9 10">Hiromi1</strain>
    </source>
</reference>
<dbReference type="PANTHER" id="PTHR30489">
    <property type="entry name" value="LIPOPROTEIN-RELEASING SYSTEM TRANSMEMBRANE PROTEIN LOLE"/>
    <property type="match status" value="1"/>
</dbReference>
<dbReference type="InterPro" id="IPR003838">
    <property type="entry name" value="ABC3_permease_C"/>
</dbReference>
<keyword evidence="10" id="KW-1185">Reference proteome</keyword>
<dbReference type="PANTHER" id="PTHR30489:SF0">
    <property type="entry name" value="LIPOPROTEIN-RELEASING SYSTEM TRANSMEMBRANE PROTEIN LOLE"/>
    <property type="match status" value="1"/>
</dbReference>
<dbReference type="EMBL" id="AP012273">
    <property type="protein sequence ID" value="BAO43160.1"/>
    <property type="molecule type" value="Genomic_DNA"/>
</dbReference>
<feature type="transmembrane region" description="Helical" evidence="7">
    <location>
        <begin position="272"/>
        <end position="294"/>
    </location>
</feature>
<evidence type="ECO:0000256" key="1">
    <source>
        <dbReference type="ARBA" id="ARBA00004651"/>
    </source>
</evidence>
<protein>
    <submittedName>
        <fullName evidence="9">ABC transporter permease</fullName>
    </submittedName>
</protein>
<dbReference type="KEGG" id="tbn:TBH_C0214"/>
<evidence type="ECO:0000313" key="9">
    <source>
        <dbReference type="EMBL" id="BAO43160.1"/>
    </source>
</evidence>
<dbReference type="Proteomes" id="UP000031631">
    <property type="component" value="Chromosome"/>
</dbReference>
<evidence type="ECO:0000256" key="3">
    <source>
        <dbReference type="ARBA" id="ARBA00022475"/>
    </source>
</evidence>
<evidence type="ECO:0000256" key="2">
    <source>
        <dbReference type="ARBA" id="ARBA00005236"/>
    </source>
</evidence>